<evidence type="ECO:0000256" key="1">
    <source>
        <dbReference type="ARBA" id="ARBA00004141"/>
    </source>
</evidence>
<dbReference type="STRING" id="276.THFILI_07150"/>
<comment type="caution">
    <text evidence="6">The sequence shown here is derived from an EMBL/GenBank/DDBJ whole genome shotgun (WGS) entry which is preliminary data.</text>
</comment>
<gene>
    <name evidence="6" type="ORF">THFILI_07150</name>
</gene>
<evidence type="ECO:0000256" key="3">
    <source>
        <dbReference type="ARBA" id="ARBA00022989"/>
    </source>
</evidence>
<organism evidence="6 7">
    <name type="scientific">Thermus filiformis</name>
    <dbReference type="NCBI Taxonomy" id="276"/>
    <lineage>
        <taxon>Bacteria</taxon>
        <taxon>Thermotogati</taxon>
        <taxon>Deinococcota</taxon>
        <taxon>Deinococci</taxon>
        <taxon>Thermales</taxon>
        <taxon>Thermaceae</taxon>
        <taxon>Thermus</taxon>
    </lineage>
</organism>
<dbReference type="AlphaFoldDB" id="A0A0D6XB26"/>
<evidence type="ECO:0000256" key="4">
    <source>
        <dbReference type="ARBA" id="ARBA00023136"/>
    </source>
</evidence>
<protein>
    <recommendedName>
        <fullName evidence="5">Probable membrane transporter protein</fullName>
    </recommendedName>
</protein>
<feature type="transmembrane region" description="Helical" evidence="5">
    <location>
        <begin position="96"/>
        <end position="113"/>
    </location>
</feature>
<dbReference type="InterPro" id="IPR002781">
    <property type="entry name" value="TM_pro_TauE-like"/>
</dbReference>
<dbReference type="GO" id="GO:0005886">
    <property type="term" value="C:plasma membrane"/>
    <property type="evidence" value="ECO:0007669"/>
    <property type="project" value="UniProtKB-SubCell"/>
</dbReference>
<dbReference type="EMBL" id="JPSL02000039">
    <property type="protein sequence ID" value="KIX84521.1"/>
    <property type="molecule type" value="Genomic_DNA"/>
</dbReference>
<comment type="similarity">
    <text evidence="5">Belongs to the 4-toluene sulfonate uptake permease (TSUP) (TC 2.A.102) family.</text>
</comment>
<feature type="transmembrane region" description="Helical" evidence="5">
    <location>
        <begin position="228"/>
        <end position="245"/>
    </location>
</feature>
<keyword evidence="7" id="KW-1185">Reference proteome</keyword>
<feature type="transmembrane region" description="Helical" evidence="5">
    <location>
        <begin position="196"/>
        <end position="216"/>
    </location>
</feature>
<feature type="transmembrane region" description="Helical" evidence="5">
    <location>
        <begin position="42"/>
        <end position="62"/>
    </location>
</feature>
<keyword evidence="2 5" id="KW-0812">Transmembrane</keyword>
<evidence type="ECO:0000313" key="7">
    <source>
        <dbReference type="Proteomes" id="UP000030364"/>
    </source>
</evidence>
<dbReference type="InterPro" id="IPR051598">
    <property type="entry name" value="TSUP/Inactive_protease-like"/>
</dbReference>
<proteinExistence type="inferred from homology"/>
<dbReference type="Proteomes" id="UP000030364">
    <property type="component" value="Unassembled WGS sequence"/>
</dbReference>
<evidence type="ECO:0000256" key="5">
    <source>
        <dbReference type="RuleBase" id="RU363041"/>
    </source>
</evidence>
<dbReference type="RefSeq" id="WP_038061348.1">
    <property type="nucleotide sequence ID" value="NZ_JPSL02000039.1"/>
</dbReference>
<keyword evidence="3 5" id="KW-1133">Transmembrane helix</keyword>
<reference evidence="6 7" key="1">
    <citation type="journal article" date="2015" name="Genome Announc.">
        <title>Draft Genome Sequence of the Thermophile Thermus filiformis ATCC 43280, Producer of Carotenoid-(Di)glucoside-Branched Fatty Acid (Di)esters and Source of Hyperthermostable Enzymes of Biotechnological Interest.</title>
        <authorList>
            <person name="Mandelli F."/>
            <person name="Oliveira Ramires B."/>
            <person name="Couger M.B."/>
            <person name="Paixao D.A."/>
            <person name="Camilo C.M."/>
            <person name="Polikarpov I."/>
            <person name="Prade R."/>
            <person name="Riano-Pachon D.M."/>
            <person name="Squina F.M."/>
        </authorList>
    </citation>
    <scope>NUCLEOTIDE SEQUENCE [LARGE SCALE GENOMIC DNA]</scope>
    <source>
        <strain evidence="6 7">ATCC 43280</strain>
    </source>
</reference>
<keyword evidence="5" id="KW-1003">Cell membrane</keyword>
<keyword evidence="4 5" id="KW-0472">Membrane</keyword>
<feature type="transmembrane region" description="Helical" evidence="5">
    <location>
        <begin position="134"/>
        <end position="158"/>
    </location>
</feature>
<feature type="transmembrane region" description="Helical" evidence="5">
    <location>
        <begin position="71"/>
        <end position="90"/>
    </location>
</feature>
<name>A0A0D6XB26_THEFI</name>
<dbReference type="Pfam" id="PF01925">
    <property type="entry name" value="TauE"/>
    <property type="match status" value="1"/>
</dbReference>
<sequence length="248" mass="25983">MMLAWLGALAIGLSLGLLGSGGSILTVPVLVYLLGEHPKLAIAESLLIVGGISLLGALPYALRGLVNWRSVLFFGLPGMAGTYLGAWLSRFFSGEVQLLVFAGVMLLAALFMARPPALKPQPGKRALWKVALEGTLVGALTGFVGVGGGFLIVPALVLLGGLPMHLAVGTSLFIIALKSFVGFYKYATLLPHYGLSVNWGLVLLFTLVGVLGGLLGGRLSLLVSQVRLRQGFALFLVVMGAYILVQNL</sequence>
<evidence type="ECO:0000256" key="2">
    <source>
        <dbReference type="ARBA" id="ARBA00022692"/>
    </source>
</evidence>
<accession>A0A0D6XB26</accession>
<feature type="transmembrane region" description="Helical" evidence="5">
    <location>
        <begin position="164"/>
        <end position="184"/>
    </location>
</feature>
<evidence type="ECO:0000313" key="6">
    <source>
        <dbReference type="EMBL" id="KIX84521.1"/>
    </source>
</evidence>
<dbReference type="PANTHER" id="PTHR43701">
    <property type="entry name" value="MEMBRANE TRANSPORTER PROTEIN MJ0441-RELATED"/>
    <property type="match status" value="1"/>
</dbReference>
<comment type="subcellular location">
    <subcellularLocation>
        <location evidence="5">Cell membrane</location>
        <topology evidence="5">Multi-pass membrane protein</topology>
    </subcellularLocation>
    <subcellularLocation>
        <location evidence="1">Membrane</location>
        <topology evidence="1">Multi-pass membrane protein</topology>
    </subcellularLocation>
</comment>
<dbReference type="PANTHER" id="PTHR43701:SF2">
    <property type="entry name" value="MEMBRANE TRANSPORTER PROTEIN YJNA-RELATED"/>
    <property type="match status" value="1"/>
</dbReference>